<dbReference type="eggNOG" id="COG3109">
    <property type="taxonomic scope" value="Bacteria"/>
</dbReference>
<dbReference type="PANTHER" id="PTHR38106:SF1">
    <property type="entry name" value="RNA CHAPERONE PROQ"/>
    <property type="match status" value="1"/>
</dbReference>
<dbReference type="Pfam" id="PF04352">
    <property type="entry name" value="ProQ"/>
    <property type="match status" value="1"/>
</dbReference>
<dbReference type="Proteomes" id="UP000008385">
    <property type="component" value="Chromosome"/>
</dbReference>
<dbReference type="InterPro" id="IPR036442">
    <property type="entry name" value="ProQ/FinO_sf"/>
</dbReference>
<keyword evidence="2" id="KW-0694">RNA-binding</keyword>
<dbReference type="GO" id="GO:0033592">
    <property type="term" value="F:RNA strand annealing activity"/>
    <property type="evidence" value="ECO:0007669"/>
    <property type="project" value="InterPro"/>
</dbReference>
<protein>
    <submittedName>
        <fullName evidence="6">ProP effector-like protein</fullName>
    </submittedName>
</protein>
<evidence type="ECO:0000256" key="1">
    <source>
        <dbReference type="ARBA" id="ARBA00022490"/>
    </source>
</evidence>
<evidence type="ECO:0000259" key="5">
    <source>
        <dbReference type="SMART" id="SM00945"/>
    </source>
</evidence>
<dbReference type="PANTHER" id="PTHR38106">
    <property type="entry name" value="RNA CHAPERONE PROQ"/>
    <property type="match status" value="1"/>
</dbReference>
<keyword evidence="3" id="KW-0143">Chaperone</keyword>
<organism evidence="6 7">
    <name type="scientific">Ramlibacter tataouinensis (strain ATCC BAA-407 / DSM 14655 / LMG 21543 / TTB310)</name>
    <dbReference type="NCBI Taxonomy" id="365046"/>
    <lineage>
        <taxon>Bacteria</taxon>
        <taxon>Pseudomonadati</taxon>
        <taxon>Pseudomonadota</taxon>
        <taxon>Betaproteobacteria</taxon>
        <taxon>Burkholderiales</taxon>
        <taxon>Comamonadaceae</taxon>
        <taxon>Ramlibacter</taxon>
    </lineage>
</organism>
<evidence type="ECO:0000256" key="3">
    <source>
        <dbReference type="ARBA" id="ARBA00023186"/>
    </source>
</evidence>
<dbReference type="RefSeq" id="WP_013903110.1">
    <property type="nucleotide sequence ID" value="NC_015677.1"/>
</dbReference>
<dbReference type="EMBL" id="CP000245">
    <property type="protein sequence ID" value="AEG94882.1"/>
    <property type="molecule type" value="Genomic_DNA"/>
</dbReference>
<evidence type="ECO:0000256" key="4">
    <source>
        <dbReference type="SAM" id="MobiDB-lite"/>
    </source>
</evidence>
<sequence>MSDTASSVPQKQDKKKPRPPREVHPLLQRLWQLHPRLFGARFRPLKLGVFEDLMARHPGQFQKEELKQALGQHVRSTRYLEAVAEGDRRHDLDGNPVDDVAPEHVQHAILEVFRRRQARDAQKARTWAVHRLAQAIQASGLSREDYLERVRTGDDTALALLDEAFALVAEQAARREALLRAFRASGQDVESFAEMYGLEPDAVRAMLPAA</sequence>
<dbReference type="KEGG" id="rta:Rta_37670"/>
<dbReference type="AlphaFoldDB" id="F5Y302"/>
<dbReference type="PATRIC" id="fig|365046.3.peg.3860"/>
<feature type="domain" description="ProQ/FinO" evidence="5">
    <location>
        <begin position="18"/>
        <end position="128"/>
    </location>
</feature>
<dbReference type="GO" id="GO:0005829">
    <property type="term" value="C:cytosol"/>
    <property type="evidence" value="ECO:0007669"/>
    <property type="project" value="TreeGrafter"/>
</dbReference>
<reference evidence="6 7" key="2">
    <citation type="journal article" date="2011" name="PLoS ONE">
        <title>The Cyst-Dividing Bacterium Ramlibacter tataouinensis TTB310 Genome Reveals a Well-Stocked Toolbox for Adaptation to a Desert Environment.</title>
        <authorList>
            <person name="De Luca G."/>
            <person name="Barakat M."/>
            <person name="Ortet P."/>
            <person name="Fochesato S."/>
            <person name="Jourlin-Castelli C."/>
            <person name="Ansaldi M."/>
            <person name="Py B."/>
            <person name="Fichant G."/>
            <person name="Coutinho P.M."/>
            <person name="Voulhoux R."/>
            <person name="Bastien O."/>
            <person name="Marechal E."/>
            <person name="Henrissat B."/>
            <person name="Quentin Y."/>
            <person name="Noirot P."/>
            <person name="Filloux A."/>
            <person name="Mejean V."/>
            <person name="Dubow M.S."/>
            <person name="Barras F."/>
            <person name="Barbe V."/>
            <person name="Weissenbach J."/>
            <person name="Mihalcescu I."/>
            <person name="Vermeglio A."/>
            <person name="Achouak W."/>
            <person name="Heulin T."/>
        </authorList>
    </citation>
    <scope>NUCLEOTIDE SEQUENCE [LARGE SCALE GENOMIC DNA]</scope>
    <source>
        <strain evidence="7">ATCC BAA-407 / DSM 14655 / LMG 21543 / TTB310</strain>
    </source>
</reference>
<dbReference type="GO" id="GO:0034057">
    <property type="term" value="F:RNA strand-exchange activity"/>
    <property type="evidence" value="ECO:0007669"/>
    <property type="project" value="InterPro"/>
</dbReference>
<evidence type="ECO:0000256" key="2">
    <source>
        <dbReference type="ARBA" id="ARBA00022884"/>
    </source>
</evidence>
<proteinExistence type="predicted"/>
<accession>F5Y302</accession>
<dbReference type="SMART" id="SM00945">
    <property type="entry name" value="ProQ"/>
    <property type="match status" value="1"/>
</dbReference>
<dbReference type="SUPFAM" id="SSF48657">
    <property type="entry name" value="FinO-like"/>
    <property type="match status" value="1"/>
</dbReference>
<dbReference type="HOGENOM" id="CLU_084154_0_0_4"/>
<reference evidence="7" key="1">
    <citation type="submission" date="2006-01" db="EMBL/GenBank/DDBJ databases">
        <title>Genome of the cyst-dividing bacterium Ramlibacter tataouinensis.</title>
        <authorList>
            <person name="Barakat M."/>
            <person name="Ortet P."/>
            <person name="De Luca G."/>
            <person name="Jourlin-Castelli C."/>
            <person name="Ansaldi M."/>
            <person name="Py B."/>
            <person name="Fichant G."/>
            <person name="Coutinho P."/>
            <person name="Voulhoux R."/>
            <person name="Bastien O."/>
            <person name="Roy S."/>
            <person name="Marechal E."/>
            <person name="Henrissat B."/>
            <person name="Quentin Y."/>
            <person name="Noirot P."/>
            <person name="Filloux A."/>
            <person name="Mejean V."/>
            <person name="DuBow M."/>
            <person name="Barras F."/>
            <person name="Heulin T."/>
        </authorList>
    </citation>
    <scope>NUCLEOTIDE SEQUENCE [LARGE SCALE GENOMIC DNA]</scope>
    <source>
        <strain evidence="7">ATCC BAA-407 / DSM 14655 / LMG 21543 / TTB310</strain>
    </source>
</reference>
<gene>
    <name evidence="6" type="ordered locus">Rta_37670</name>
</gene>
<keyword evidence="7" id="KW-1185">Reference proteome</keyword>
<dbReference type="OrthoDB" id="9180746at2"/>
<keyword evidence="1" id="KW-0963">Cytoplasm</keyword>
<dbReference type="InterPro" id="IPR016103">
    <property type="entry name" value="ProQ/FinO"/>
</dbReference>
<feature type="region of interest" description="Disordered" evidence="4">
    <location>
        <begin position="1"/>
        <end position="23"/>
    </location>
</feature>
<dbReference type="STRING" id="365046.Rta_37670"/>
<evidence type="ECO:0000313" key="6">
    <source>
        <dbReference type="EMBL" id="AEG94882.1"/>
    </source>
</evidence>
<name>F5Y302_RAMTT</name>
<dbReference type="GO" id="GO:0010608">
    <property type="term" value="P:post-transcriptional regulation of gene expression"/>
    <property type="evidence" value="ECO:0007669"/>
    <property type="project" value="InterPro"/>
</dbReference>
<evidence type="ECO:0000313" key="7">
    <source>
        <dbReference type="Proteomes" id="UP000008385"/>
    </source>
</evidence>
<dbReference type="Gene3D" id="1.10.1710.10">
    <property type="entry name" value="ProQ/FinO domain"/>
    <property type="match status" value="1"/>
</dbReference>
<dbReference type="InterPro" id="IPR023529">
    <property type="entry name" value="ProQ"/>
</dbReference>